<dbReference type="RefSeq" id="WP_090727537.1">
    <property type="nucleotide sequence ID" value="NZ_JBHTKX010000008.1"/>
</dbReference>
<comment type="caution">
    <text evidence="1">The sequence shown here is derived from an EMBL/GenBank/DDBJ whole genome shotgun (WGS) entry which is preliminary data.</text>
</comment>
<gene>
    <name evidence="1" type="ORF">ACFQ3J_24725</name>
</gene>
<accession>A0ABW3Q142</accession>
<evidence type="ECO:0008006" key="3">
    <source>
        <dbReference type="Google" id="ProtNLM"/>
    </source>
</evidence>
<keyword evidence="2" id="KW-1185">Reference proteome</keyword>
<protein>
    <recommendedName>
        <fullName evidence="3">DUF3822 family protein</fullName>
    </recommendedName>
</protein>
<proteinExistence type="predicted"/>
<dbReference type="EMBL" id="JBHTKX010000008">
    <property type="protein sequence ID" value="MFD1131330.1"/>
    <property type="molecule type" value="Genomic_DNA"/>
</dbReference>
<name>A0ABW3Q142_9BACL</name>
<sequence>MEAITYDFQGLTIIKIGNSLEHPRSQCSLEIPKEYSFAKERGMFSVAGQEGVFFINNGFIYDGFHIQSDLKPNSQVYQILYKEAYDRKLNQLNSLRYSNGFGPVHNLVGFNVRKVSDEKPYIGHLLTHVITEDLFEFHEWLCDPKLVTGIYQITNTSEIFFIGSTSINFLGDENQHPLLDRLEKMFPQRRTSFDDLDEGPFSGAFRSDEDYISYLDASLLR</sequence>
<evidence type="ECO:0000313" key="2">
    <source>
        <dbReference type="Proteomes" id="UP001597169"/>
    </source>
</evidence>
<dbReference type="Proteomes" id="UP001597169">
    <property type="component" value="Unassembled WGS sequence"/>
</dbReference>
<evidence type="ECO:0000313" key="1">
    <source>
        <dbReference type="EMBL" id="MFD1131330.1"/>
    </source>
</evidence>
<reference evidence="2" key="1">
    <citation type="journal article" date="2019" name="Int. J. Syst. Evol. Microbiol.">
        <title>The Global Catalogue of Microorganisms (GCM) 10K type strain sequencing project: providing services to taxonomists for standard genome sequencing and annotation.</title>
        <authorList>
            <consortium name="The Broad Institute Genomics Platform"/>
            <consortium name="The Broad Institute Genome Sequencing Center for Infectious Disease"/>
            <person name="Wu L."/>
            <person name="Ma J."/>
        </authorList>
    </citation>
    <scope>NUCLEOTIDE SEQUENCE [LARGE SCALE GENOMIC DNA]</scope>
    <source>
        <strain evidence="2">CCUG 53519</strain>
    </source>
</reference>
<organism evidence="1 2">
    <name type="scientific">Paenibacillus provencensis</name>
    <dbReference type="NCBI Taxonomy" id="441151"/>
    <lineage>
        <taxon>Bacteria</taxon>
        <taxon>Bacillati</taxon>
        <taxon>Bacillota</taxon>
        <taxon>Bacilli</taxon>
        <taxon>Bacillales</taxon>
        <taxon>Paenibacillaceae</taxon>
        <taxon>Paenibacillus</taxon>
    </lineage>
</organism>